<evidence type="ECO:0000256" key="4">
    <source>
        <dbReference type="HAMAP-Rule" id="MF_01341"/>
    </source>
</evidence>
<evidence type="ECO:0000259" key="6">
    <source>
        <dbReference type="Pfam" id="PF00828"/>
    </source>
</evidence>
<dbReference type="EMBL" id="LBVV01000009">
    <property type="protein sequence ID" value="KKQ94617.1"/>
    <property type="molecule type" value="Genomic_DNA"/>
</dbReference>
<evidence type="ECO:0000256" key="2">
    <source>
        <dbReference type="ARBA" id="ARBA00022980"/>
    </source>
</evidence>
<dbReference type="Pfam" id="PF00828">
    <property type="entry name" value="Ribosomal_L27A"/>
    <property type="match status" value="1"/>
</dbReference>
<feature type="domain" description="Large ribosomal subunit protein uL15/eL18" evidence="6">
    <location>
        <begin position="74"/>
        <end position="135"/>
    </location>
</feature>
<dbReference type="AlphaFoldDB" id="A0A0G0LUD7"/>
<reference evidence="7 8" key="1">
    <citation type="journal article" date="2015" name="Nature">
        <title>rRNA introns, odd ribosomes, and small enigmatic genomes across a large radiation of phyla.</title>
        <authorList>
            <person name="Brown C.T."/>
            <person name="Hug L.A."/>
            <person name="Thomas B.C."/>
            <person name="Sharon I."/>
            <person name="Castelle C.J."/>
            <person name="Singh A."/>
            <person name="Wilkins M.J."/>
            <person name="Williams K.H."/>
            <person name="Banfield J.F."/>
        </authorList>
    </citation>
    <scope>NUCLEOTIDE SEQUENCE [LARGE SCALE GENOMIC DNA]</scope>
</reference>
<dbReference type="PATRIC" id="fig|1618345.3.peg.566"/>
<comment type="function">
    <text evidence="4">Binds to the 23S rRNA.</text>
</comment>
<dbReference type="InterPro" id="IPR021131">
    <property type="entry name" value="Ribosomal_uL15/eL18"/>
</dbReference>
<evidence type="ECO:0000256" key="3">
    <source>
        <dbReference type="ARBA" id="ARBA00023274"/>
    </source>
</evidence>
<dbReference type="NCBIfam" id="TIGR01071">
    <property type="entry name" value="rplO_bact"/>
    <property type="match status" value="1"/>
</dbReference>
<keyword evidence="4" id="KW-0699">rRNA-binding</keyword>
<protein>
    <recommendedName>
        <fullName evidence="4">Large ribosomal subunit protein uL15</fullName>
    </recommendedName>
</protein>
<accession>A0A0G0LUD7</accession>
<dbReference type="PANTHER" id="PTHR12934:SF11">
    <property type="entry name" value="LARGE RIBOSOMAL SUBUNIT PROTEIN UL15M"/>
    <property type="match status" value="1"/>
</dbReference>
<dbReference type="GO" id="GO:0006412">
    <property type="term" value="P:translation"/>
    <property type="evidence" value="ECO:0007669"/>
    <property type="project" value="UniProtKB-UniRule"/>
</dbReference>
<dbReference type="GO" id="GO:0019843">
    <property type="term" value="F:rRNA binding"/>
    <property type="evidence" value="ECO:0007669"/>
    <property type="project" value="UniProtKB-UniRule"/>
</dbReference>
<dbReference type="Proteomes" id="UP000034207">
    <property type="component" value="Unassembled WGS sequence"/>
</dbReference>
<dbReference type="SUPFAM" id="SSF52080">
    <property type="entry name" value="Ribosomal proteins L15p and L18e"/>
    <property type="match status" value="1"/>
</dbReference>
<dbReference type="HAMAP" id="MF_01341">
    <property type="entry name" value="Ribosomal_uL15"/>
    <property type="match status" value="1"/>
</dbReference>
<gene>
    <name evidence="4" type="primary">rplO</name>
    <name evidence="7" type="ORF">UT18_C0009G0028</name>
</gene>
<dbReference type="Gene3D" id="3.100.10.10">
    <property type="match status" value="1"/>
</dbReference>
<dbReference type="InterPro" id="IPR030878">
    <property type="entry name" value="Ribosomal_uL15"/>
</dbReference>
<keyword evidence="3 4" id="KW-0687">Ribonucleoprotein</keyword>
<comment type="caution">
    <text evidence="7">The sequence shown here is derived from an EMBL/GenBank/DDBJ whole genome shotgun (WGS) entry which is preliminary data.</text>
</comment>
<keyword evidence="2 4" id="KW-0689">Ribosomal protein</keyword>
<proteinExistence type="inferred from homology"/>
<keyword evidence="4" id="KW-0694">RNA-binding</keyword>
<comment type="similarity">
    <text evidence="1 4">Belongs to the universal ribosomal protein uL15 family.</text>
</comment>
<dbReference type="GO" id="GO:0022625">
    <property type="term" value="C:cytosolic large ribosomal subunit"/>
    <property type="evidence" value="ECO:0007669"/>
    <property type="project" value="TreeGrafter"/>
</dbReference>
<dbReference type="InterPro" id="IPR005749">
    <property type="entry name" value="Ribosomal_uL15_bac-type"/>
</dbReference>
<dbReference type="STRING" id="1618345.UT18_C0009G0028"/>
<dbReference type="GO" id="GO:0003735">
    <property type="term" value="F:structural constituent of ribosome"/>
    <property type="evidence" value="ECO:0007669"/>
    <property type="project" value="InterPro"/>
</dbReference>
<feature type="compositionally biased region" description="Gly residues" evidence="5">
    <location>
        <begin position="19"/>
        <end position="33"/>
    </location>
</feature>
<feature type="compositionally biased region" description="Gly residues" evidence="5">
    <location>
        <begin position="40"/>
        <end position="50"/>
    </location>
</feature>
<organism evidence="7 8">
    <name type="scientific">candidate division CPR2 bacterium GW2011_GWC2_39_10</name>
    <dbReference type="NCBI Taxonomy" id="1618345"/>
    <lineage>
        <taxon>Bacteria</taxon>
        <taxon>Bacteria division CPR2</taxon>
    </lineage>
</organism>
<evidence type="ECO:0000313" key="7">
    <source>
        <dbReference type="EMBL" id="KKQ94617.1"/>
    </source>
</evidence>
<feature type="region of interest" description="Disordered" evidence="5">
    <location>
        <begin position="1"/>
        <end position="54"/>
    </location>
</feature>
<dbReference type="InterPro" id="IPR036227">
    <property type="entry name" value="Ribosomal_uL15/eL18_sf"/>
</dbReference>
<evidence type="ECO:0000313" key="8">
    <source>
        <dbReference type="Proteomes" id="UP000034207"/>
    </source>
</evidence>
<comment type="subunit">
    <text evidence="4">Part of the 50S ribosomal subunit.</text>
</comment>
<evidence type="ECO:0000256" key="5">
    <source>
        <dbReference type="SAM" id="MobiDB-lite"/>
    </source>
</evidence>
<sequence length="144" mass="15422">MKLHEITQKVGKKSKRIGRGIGSGRGKTAGRGTKGQNSRTGGGVRPGFEGGQTPLIRRIPKLKGFKSRNPKAKVINLDDLNKLSDGAKINDGTLVASGLILKGQKYKILNSGNLEKKLTLDTESVSKEAKKIIDKSTKEAKKAS</sequence>
<evidence type="ECO:0000256" key="1">
    <source>
        <dbReference type="ARBA" id="ARBA00007320"/>
    </source>
</evidence>
<dbReference type="PANTHER" id="PTHR12934">
    <property type="entry name" value="50S RIBOSOMAL PROTEIN L15"/>
    <property type="match status" value="1"/>
</dbReference>
<name>A0A0G0LUD7_UNCC2</name>